<proteinExistence type="predicted"/>
<dbReference type="InterPro" id="IPR006059">
    <property type="entry name" value="SBP"/>
</dbReference>
<sequence>MKKLVALTCAGLMAASVVTGCASNNKEEGGSSDKRVLKVDLFSGGNGEQVFKDLETAFEETHKDVDVQLRVEKELDQVLNKENAKGEYSDVVYYNLGQPSQYTETQLNTKEVMDISDVVKEINIDPAYANSSVVQYYGDGKSYLLPLKTTPAGFFYNTELVGPGKKYELPETWDDMWELGKQLYEEGNGVKLFTYPVKGYFDNTLNALLGQSGGEEFLKNVLTYKEGVWDTKEGRQVLDTIAKLVSSENLYPDTVSNANAKDGFTINQQAVIDGKALFMPNGDWIVNEMEKTTPEKGFHWGLMPLPALKEGGDRYVASMTEQVWIPKQAKNADDAKEFLKFIYSDKGVEIMAKYGNVVPTKGFQDKVDTMEDGYTKEFFSVYKDAKTVIGAFSGYDTNTLANFDLKATVFGPIDEIATGKTTVDEWQKSLSKAWKDLAANPLK</sequence>
<gene>
    <name evidence="1" type="ORF">Aargi30884_25940</name>
</gene>
<dbReference type="RefSeq" id="WP_118276849.1">
    <property type="nucleotide sequence ID" value="NZ_AP019695.1"/>
</dbReference>
<dbReference type="KEGG" id="aarg:Aargi30884_25940"/>
<keyword evidence="2" id="KW-1185">Reference proteome</keyword>
<evidence type="ECO:0000313" key="1">
    <source>
        <dbReference type="EMBL" id="BBK23691.1"/>
    </source>
</evidence>
<evidence type="ECO:0000313" key="2">
    <source>
        <dbReference type="Proteomes" id="UP000464754"/>
    </source>
</evidence>
<dbReference type="Gene3D" id="3.40.190.10">
    <property type="entry name" value="Periplasmic binding protein-like II"/>
    <property type="match status" value="1"/>
</dbReference>
<accession>A0A6N4TMB0</accession>
<dbReference type="PROSITE" id="PS51257">
    <property type="entry name" value="PROKAR_LIPOPROTEIN"/>
    <property type="match status" value="1"/>
</dbReference>
<dbReference type="Pfam" id="PF01547">
    <property type="entry name" value="SBP_bac_1"/>
    <property type="match status" value="1"/>
</dbReference>
<reference evidence="2" key="1">
    <citation type="submission" date="2019-05" db="EMBL/GenBank/DDBJ databases">
        <title>Complete genome sequencing of Absiella argi strain JCM 30884.</title>
        <authorList>
            <person name="Sakamoto M."/>
            <person name="Murakami T."/>
            <person name="Mori H."/>
        </authorList>
    </citation>
    <scope>NUCLEOTIDE SEQUENCE [LARGE SCALE GENOMIC DNA]</scope>
    <source>
        <strain evidence="2">JCM 30884</strain>
    </source>
</reference>
<dbReference type="InterPro" id="IPR050490">
    <property type="entry name" value="Bact_solute-bd_prot1"/>
</dbReference>
<dbReference type="InterPro" id="IPR022387">
    <property type="entry name" value="Bind_CPR0540"/>
</dbReference>
<name>A0A6N4TMB0_9FIRM</name>
<dbReference type="SUPFAM" id="SSF53850">
    <property type="entry name" value="Periplasmic binding protein-like II"/>
    <property type="match status" value="1"/>
</dbReference>
<dbReference type="AlphaFoldDB" id="A0A6N4TMB0"/>
<dbReference type="Proteomes" id="UP000464754">
    <property type="component" value="Chromosome"/>
</dbReference>
<dbReference type="NCBIfam" id="TIGR03850">
    <property type="entry name" value="bind_CPR_0540"/>
    <property type="match status" value="1"/>
</dbReference>
<dbReference type="PANTHER" id="PTHR43649:SF12">
    <property type="entry name" value="DIACETYLCHITOBIOSE BINDING PROTEIN DASA"/>
    <property type="match status" value="1"/>
</dbReference>
<protein>
    <submittedName>
        <fullName evidence="1">Sugar ABC transporter substrate-binding protein</fullName>
    </submittedName>
</protein>
<dbReference type="EMBL" id="AP019695">
    <property type="protein sequence ID" value="BBK23691.1"/>
    <property type="molecule type" value="Genomic_DNA"/>
</dbReference>
<organism evidence="1 2">
    <name type="scientific">Amedibacterium intestinale</name>
    <dbReference type="NCBI Taxonomy" id="2583452"/>
    <lineage>
        <taxon>Bacteria</taxon>
        <taxon>Bacillati</taxon>
        <taxon>Bacillota</taxon>
        <taxon>Erysipelotrichia</taxon>
        <taxon>Erysipelotrichales</taxon>
        <taxon>Erysipelotrichaceae</taxon>
        <taxon>Amedibacterium</taxon>
    </lineage>
</organism>
<dbReference type="PANTHER" id="PTHR43649">
    <property type="entry name" value="ARABINOSE-BINDING PROTEIN-RELATED"/>
    <property type="match status" value="1"/>
</dbReference>